<name>A0A1F5JYX1_9BACT</name>
<accession>A0A1F5JYX1</accession>
<dbReference type="EMBL" id="MFCV01000008">
    <property type="protein sequence ID" value="OGE33621.1"/>
    <property type="molecule type" value="Genomic_DNA"/>
</dbReference>
<dbReference type="STRING" id="1797768.A3C59_00055"/>
<evidence type="ECO:0000313" key="1">
    <source>
        <dbReference type="EMBL" id="OGE33621.1"/>
    </source>
</evidence>
<evidence type="ECO:0000313" key="2">
    <source>
        <dbReference type="Proteomes" id="UP000176902"/>
    </source>
</evidence>
<sequence length="356" mass="39965">MVVIREADAISYLDRVDNTIAEAKKENHFFMPMPVRLTHTMISIQRAYISALMEDPATRSMAAITITPTGFPELPSWLGDTNRAFTEFDGSRKRRSEAYLPLLANVGSRKDIEQEIGKISRIVASDKILTDMLGNAESKAETEYIKGWANKSVALPVSQDDNLGMLVFNYDEQNNRRYSAIKYVDNLGGSPLFYYTRADVNDSVNHTSGTITGGTSGFEAFLAMSYPLRALLLSGDYTLTGVDRFETLYAEMLAYHRVLGSLKETSNMLLAGKGLNPIQYAEEIREINYRLNSLTEDASNEELKLAFRQSLGNDVNSLRWTAQRISGESTAVVPKKRSKLSRFLGRLPRLRIEFPK</sequence>
<reference evidence="1 2" key="1">
    <citation type="journal article" date="2016" name="Nat. Commun.">
        <title>Thousands of microbial genomes shed light on interconnected biogeochemical processes in an aquifer system.</title>
        <authorList>
            <person name="Anantharaman K."/>
            <person name="Brown C.T."/>
            <person name="Hug L.A."/>
            <person name="Sharon I."/>
            <person name="Castelle C.J."/>
            <person name="Probst A.J."/>
            <person name="Thomas B.C."/>
            <person name="Singh A."/>
            <person name="Wilkins M.J."/>
            <person name="Karaoz U."/>
            <person name="Brodie E.L."/>
            <person name="Williams K.H."/>
            <person name="Hubbard S.S."/>
            <person name="Banfield J.F."/>
        </authorList>
    </citation>
    <scope>NUCLEOTIDE SEQUENCE [LARGE SCALE GENOMIC DNA]</scope>
</reference>
<proteinExistence type="predicted"/>
<organism evidence="1 2">
    <name type="scientific">Candidatus Daviesbacteria bacterium RIFCSPHIGHO2_02_FULL_36_13</name>
    <dbReference type="NCBI Taxonomy" id="1797768"/>
    <lineage>
        <taxon>Bacteria</taxon>
        <taxon>Candidatus Daviesiibacteriota</taxon>
    </lineage>
</organism>
<dbReference type="AlphaFoldDB" id="A0A1F5JYX1"/>
<dbReference type="Proteomes" id="UP000176902">
    <property type="component" value="Unassembled WGS sequence"/>
</dbReference>
<protein>
    <submittedName>
        <fullName evidence="1">Uncharacterized protein</fullName>
    </submittedName>
</protein>
<gene>
    <name evidence="1" type="ORF">A3C59_00055</name>
</gene>
<comment type="caution">
    <text evidence="1">The sequence shown here is derived from an EMBL/GenBank/DDBJ whole genome shotgun (WGS) entry which is preliminary data.</text>
</comment>